<dbReference type="InterPro" id="IPR012778">
    <property type="entry name" value="Pept_M1_aminopeptidase"/>
</dbReference>
<dbReference type="GO" id="GO:0042277">
    <property type="term" value="F:peptide binding"/>
    <property type="evidence" value="ECO:0007669"/>
    <property type="project" value="TreeGrafter"/>
</dbReference>
<dbReference type="PANTHER" id="PTHR11533:SF174">
    <property type="entry name" value="PUROMYCIN-SENSITIVE AMINOPEPTIDASE-RELATED"/>
    <property type="match status" value="1"/>
</dbReference>
<dbReference type="InterPro" id="IPR001930">
    <property type="entry name" value="Peptidase_M1"/>
</dbReference>
<feature type="domain" description="ERAP1-like C-terminal" evidence="14">
    <location>
        <begin position="534"/>
        <end position="844"/>
    </location>
</feature>
<evidence type="ECO:0000256" key="12">
    <source>
        <dbReference type="SAM" id="MobiDB-lite"/>
    </source>
</evidence>
<evidence type="ECO:0000256" key="5">
    <source>
        <dbReference type="ARBA" id="ARBA00015611"/>
    </source>
</evidence>
<dbReference type="PRINTS" id="PR00756">
    <property type="entry name" value="ALADIPTASE"/>
</dbReference>
<evidence type="ECO:0000256" key="2">
    <source>
        <dbReference type="ARBA" id="ARBA00001947"/>
    </source>
</evidence>
<comment type="catalytic activity">
    <reaction evidence="1">
        <text>Release of an N-terminal amino acid, Xaa-|-Yaa- from a peptide, amide or arylamide. Xaa is preferably Ala, but may be most amino acids including Pro (slow action). When a terminal hydrophobic residue is followed by a prolyl residue, the two may be released as an intact Xaa-Pro dipeptide.</text>
        <dbReference type="EC" id="3.4.11.2"/>
    </reaction>
</comment>
<dbReference type="GO" id="GO:0005615">
    <property type="term" value="C:extracellular space"/>
    <property type="evidence" value="ECO:0007669"/>
    <property type="project" value="TreeGrafter"/>
</dbReference>
<dbReference type="GO" id="GO:0016285">
    <property type="term" value="F:alanyl aminopeptidase activity"/>
    <property type="evidence" value="ECO:0007669"/>
    <property type="project" value="UniProtKB-EC"/>
</dbReference>
<dbReference type="Pfam" id="PF01433">
    <property type="entry name" value="Peptidase_M1"/>
    <property type="match status" value="1"/>
</dbReference>
<dbReference type="CDD" id="cd09602">
    <property type="entry name" value="M1_APN"/>
    <property type="match status" value="1"/>
</dbReference>
<dbReference type="STRING" id="52.CMC5_062540"/>
<dbReference type="GO" id="GO:0005737">
    <property type="term" value="C:cytoplasm"/>
    <property type="evidence" value="ECO:0007669"/>
    <property type="project" value="TreeGrafter"/>
</dbReference>
<sequence>MTEEQTTPVPHKDTLGREHAEERAARIDDVRYTLTFDIERGASTYRGEATVQFRVTGINDTFLDFRGHRIHRLEINGIEVEPVWADCRLLLPGHRLAPESTVRVIYENEFDHTGDGFHRFVDPEDGETYLFTDFEPFSAHRLFPCFDQPDLKATYRLSVTAPDGWEVISNASIARSEPVGSGRVTVHFHETLRFSTYLFALVAGPYHAVRDEHRGIPLGVFCRRSLARHLDADEIFTITKQGFDFYPAFFDYPYPFKKYDQMFVPEYNAGAMENVGAVTFSERMIFRDPPTEHQRLSRAEVILHEMAHMWFGDLVTMRWWNDLWLNESFATYMSYLAMEHATRFGPGAWTSFNGIKGWAYRQDQLCTTHPVAGEVPDTDHTFLNFDGITYGKGAAAMQQLVAAIGLDAFRDGMRRYFRRHEYGNATLRDFLDAIAVPVGGRSLTEWAHLWLERPALNTLRAEVTAEVTQEGERIAALRLRQEAPAEHPTLRPHRIDVVLGWDDGDALTLEALPAFIDGAEAEVPAAVGRPAPALVFPNHKDLTFAQVALDPRSLAYVRAHLERVRDPLLRQLLGASLWSMVRDRQLSSLDYLALLGEKLPLESDLELTEAALGHAALCLTRYVPEPERAGASSALCEVALRSVGTAPPGDARLTWARALVNAAYGPKDLLLAAGLCDGALGIEGVAIDQDMRWTVAIKWIARGMPGAEERLAEERRRDPSDRGQRAALRAETARPDAATKAAAWEKFHAEGYGSLHLTTAAMAGFAWSFQQEVLDPYQGAFFERVVGTFTSRPPELARAYFNHLFPAWETSPAVLERSQALLDSLGGSQPMLERMLREANDDLARSIACRAHAAGRLSSASRSREGHA</sequence>
<keyword evidence="17" id="KW-1185">Reference proteome</keyword>
<dbReference type="GO" id="GO:0043171">
    <property type="term" value="P:peptide catabolic process"/>
    <property type="evidence" value="ECO:0007669"/>
    <property type="project" value="TreeGrafter"/>
</dbReference>
<evidence type="ECO:0000313" key="17">
    <source>
        <dbReference type="Proteomes" id="UP000067626"/>
    </source>
</evidence>
<feature type="region of interest" description="Disordered" evidence="12">
    <location>
        <begin position="1"/>
        <end position="20"/>
    </location>
</feature>
<reference evidence="16 17" key="1">
    <citation type="submission" date="2015-07" db="EMBL/GenBank/DDBJ databases">
        <title>Genome analysis of myxobacterium Chondromyces crocatus Cm c5 reveals a high potential for natural compound synthesis and the genetic basis for the loss of fruiting body formation.</title>
        <authorList>
            <person name="Zaburannyi N."/>
            <person name="Bunk B."/>
            <person name="Maier J."/>
            <person name="Overmann J."/>
            <person name="Mueller R."/>
        </authorList>
    </citation>
    <scope>NUCLEOTIDE SEQUENCE [LARGE SCALE GENOMIC DNA]</scope>
    <source>
        <strain evidence="16 17">Cm c5</strain>
    </source>
</reference>
<dbReference type="PANTHER" id="PTHR11533">
    <property type="entry name" value="PROTEASE M1 ZINC METALLOPROTEASE"/>
    <property type="match status" value="1"/>
</dbReference>
<accession>A0A0K1EN25</accession>
<evidence type="ECO:0000256" key="11">
    <source>
        <dbReference type="ARBA" id="ARBA00023049"/>
    </source>
</evidence>
<dbReference type="EMBL" id="CP012159">
    <property type="protein sequence ID" value="AKT42032.1"/>
    <property type="molecule type" value="Genomic_DNA"/>
</dbReference>
<dbReference type="GO" id="GO:0016020">
    <property type="term" value="C:membrane"/>
    <property type="evidence" value="ECO:0007669"/>
    <property type="project" value="TreeGrafter"/>
</dbReference>
<dbReference type="InterPro" id="IPR024571">
    <property type="entry name" value="ERAP1-like_C_dom"/>
</dbReference>
<feature type="region of interest" description="Disordered" evidence="12">
    <location>
        <begin position="710"/>
        <end position="736"/>
    </location>
</feature>
<dbReference type="Gene3D" id="2.60.40.1730">
    <property type="entry name" value="tricorn interacting facor f3 domain"/>
    <property type="match status" value="1"/>
</dbReference>
<evidence type="ECO:0000256" key="4">
    <source>
        <dbReference type="ARBA" id="ARBA00012564"/>
    </source>
</evidence>
<dbReference type="FunFam" id="2.60.40.1730:FF:000010">
    <property type="entry name" value="Putative aminopeptidase N"/>
    <property type="match status" value="1"/>
</dbReference>
<keyword evidence="8" id="KW-0479">Metal-binding</keyword>
<feature type="domain" description="Peptidase M1 membrane alanine aminopeptidase" evidence="13">
    <location>
        <begin position="238"/>
        <end position="439"/>
    </location>
</feature>
<proteinExistence type="inferred from homology"/>
<dbReference type="SUPFAM" id="SSF63737">
    <property type="entry name" value="Leukotriene A4 hydrolase N-terminal domain"/>
    <property type="match status" value="1"/>
</dbReference>
<evidence type="ECO:0000256" key="9">
    <source>
        <dbReference type="ARBA" id="ARBA00022801"/>
    </source>
</evidence>
<evidence type="ECO:0000259" key="13">
    <source>
        <dbReference type="Pfam" id="PF01433"/>
    </source>
</evidence>
<dbReference type="Pfam" id="PF17900">
    <property type="entry name" value="Peptidase_M1_N"/>
    <property type="match status" value="1"/>
</dbReference>
<evidence type="ECO:0000256" key="7">
    <source>
        <dbReference type="ARBA" id="ARBA00022670"/>
    </source>
</evidence>
<dbReference type="Gene3D" id="1.10.390.10">
    <property type="entry name" value="Neutral Protease Domain 2"/>
    <property type="match status" value="1"/>
</dbReference>
<evidence type="ECO:0000256" key="6">
    <source>
        <dbReference type="ARBA" id="ARBA00022438"/>
    </source>
</evidence>
<evidence type="ECO:0000256" key="10">
    <source>
        <dbReference type="ARBA" id="ARBA00022833"/>
    </source>
</evidence>
<dbReference type="GO" id="GO:0008270">
    <property type="term" value="F:zinc ion binding"/>
    <property type="evidence" value="ECO:0007669"/>
    <property type="project" value="InterPro"/>
</dbReference>
<dbReference type="InterPro" id="IPR050344">
    <property type="entry name" value="Peptidase_M1_aminopeptidases"/>
</dbReference>
<feature type="compositionally biased region" description="Basic and acidic residues" evidence="12">
    <location>
        <begin position="10"/>
        <end position="20"/>
    </location>
</feature>
<evidence type="ECO:0000256" key="3">
    <source>
        <dbReference type="ARBA" id="ARBA00010136"/>
    </source>
</evidence>
<keyword evidence="9" id="KW-0378">Hydrolase</keyword>
<comment type="cofactor">
    <cofactor evidence="2">
        <name>Zn(2+)</name>
        <dbReference type="ChEBI" id="CHEBI:29105"/>
    </cofactor>
</comment>
<dbReference type="InterPro" id="IPR045357">
    <property type="entry name" value="Aminopeptidase_N-like_N"/>
</dbReference>
<comment type="similarity">
    <text evidence="3">Belongs to the peptidase M1 family.</text>
</comment>
<feature type="compositionally biased region" description="Basic and acidic residues" evidence="12">
    <location>
        <begin position="710"/>
        <end position="724"/>
    </location>
</feature>
<dbReference type="KEGG" id="ccro:CMC5_062540"/>
<dbReference type="Proteomes" id="UP000067626">
    <property type="component" value="Chromosome"/>
</dbReference>
<dbReference type="EC" id="3.4.11.2" evidence="4"/>
<dbReference type="SUPFAM" id="SSF55486">
    <property type="entry name" value="Metalloproteases ('zincins'), catalytic domain"/>
    <property type="match status" value="1"/>
</dbReference>
<dbReference type="PATRIC" id="fig|52.7.peg.6872"/>
<evidence type="ECO:0000259" key="15">
    <source>
        <dbReference type="Pfam" id="PF17900"/>
    </source>
</evidence>
<dbReference type="OrthoDB" id="9816201at2"/>
<evidence type="ECO:0000256" key="1">
    <source>
        <dbReference type="ARBA" id="ARBA00000098"/>
    </source>
</evidence>
<feature type="domain" description="Aminopeptidase N-like N-terminal" evidence="15">
    <location>
        <begin position="31"/>
        <end position="198"/>
    </location>
</feature>
<name>A0A0K1EN25_CHOCO</name>
<organism evidence="16 17">
    <name type="scientific">Chondromyces crocatus</name>
    <dbReference type="NCBI Taxonomy" id="52"/>
    <lineage>
        <taxon>Bacteria</taxon>
        <taxon>Pseudomonadati</taxon>
        <taxon>Myxococcota</taxon>
        <taxon>Polyangia</taxon>
        <taxon>Polyangiales</taxon>
        <taxon>Polyangiaceae</taxon>
        <taxon>Chondromyces</taxon>
    </lineage>
</organism>
<dbReference type="GO" id="GO:0070006">
    <property type="term" value="F:metalloaminopeptidase activity"/>
    <property type="evidence" value="ECO:0007669"/>
    <property type="project" value="TreeGrafter"/>
</dbReference>
<dbReference type="InterPro" id="IPR042097">
    <property type="entry name" value="Aminopeptidase_N-like_N_sf"/>
</dbReference>
<dbReference type="Pfam" id="PF11838">
    <property type="entry name" value="ERAP1_C"/>
    <property type="match status" value="1"/>
</dbReference>
<gene>
    <name evidence="16" type="primary">pepN</name>
    <name evidence="16" type="ORF">CMC5_062540</name>
</gene>
<keyword evidence="11" id="KW-0482">Metalloprotease</keyword>
<dbReference type="InterPro" id="IPR014782">
    <property type="entry name" value="Peptidase_M1_dom"/>
</dbReference>
<dbReference type="NCBIfam" id="TIGR02412">
    <property type="entry name" value="pepN_strep_liv"/>
    <property type="match status" value="1"/>
</dbReference>
<keyword evidence="10" id="KW-0862">Zinc</keyword>
<dbReference type="RefSeq" id="WP_050433717.1">
    <property type="nucleotide sequence ID" value="NZ_CP012159.1"/>
</dbReference>
<protein>
    <recommendedName>
        <fullName evidence="5">Aminopeptidase N</fullName>
        <ecNumber evidence="4">3.4.11.2</ecNumber>
    </recommendedName>
</protein>
<evidence type="ECO:0000259" key="14">
    <source>
        <dbReference type="Pfam" id="PF11838"/>
    </source>
</evidence>
<evidence type="ECO:0000256" key="8">
    <source>
        <dbReference type="ARBA" id="ARBA00022723"/>
    </source>
</evidence>
<dbReference type="AlphaFoldDB" id="A0A0K1EN25"/>
<keyword evidence="6 16" id="KW-0031">Aminopeptidase</keyword>
<evidence type="ECO:0000313" key="16">
    <source>
        <dbReference type="EMBL" id="AKT42032.1"/>
    </source>
</evidence>
<keyword evidence="7" id="KW-0645">Protease</keyword>
<dbReference type="InterPro" id="IPR027268">
    <property type="entry name" value="Peptidase_M4/M1_CTD_sf"/>
</dbReference>
<dbReference type="FunFam" id="1.10.390.10:FF:000004">
    <property type="entry name" value="Aminopeptidase N"/>
    <property type="match status" value="1"/>
</dbReference>
<dbReference type="GO" id="GO:0006508">
    <property type="term" value="P:proteolysis"/>
    <property type="evidence" value="ECO:0007669"/>
    <property type="project" value="UniProtKB-KW"/>
</dbReference>